<proteinExistence type="predicted"/>
<protein>
    <submittedName>
        <fullName evidence="2">Uncharacterized protein</fullName>
    </submittedName>
</protein>
<sequence length="96" mass="10782">LQRQPDKHAPRNSSRSHMKGPSNKNISLHELLERHSGKVYPPPPRDTTSRLPEFVPDGPRPFIPDPSFMPSDTNIEVHQGDLAILPCTVQNLGTRQ</sequence>
<dbReference type="OrthoDB" id="190835at2759"/>
<comment type="caution">
    <text evidence="2">The sequence shown here is derived from an EMBL/GenBank/DDBJ whole genome shotgun (WGS) entry which is preliminary data.</text>
</comment>
<evidence type="ECO:0000313" key="2">
    <source>
        <dbReference type="EMBL" id="CAG5128565.1"/>
    </source>
</evidence>
<name>A0A8S3ZLE5_9EUPU</name>
<accession>A0A8S3ZLE5</accession>
<feature type="non-terminal residue" evidence="2">
    <location>
        <position position="1"/>
    </location>
</feature>
<keyword evidence="3" id="KW-1185">Reference proteome</keyword>
<organism evidence="2 3">
    <name type="scientific">Candidula unifasciata</name>
    <dbReference type="NCBI Taxonomy" id="100452"/>
    <lineage>
        <taxon>Eukaryota</taxon>
        <taxon>Metazoa</taxon>
        <taxon>Spiralia</taxon>
        <taxon>Lophotrochozoa</taxon>
        <taxon>Mollusca</taxon>
        <taxon>Gastropoda</taxon>
        <taxon>Heterobranchia</taxon>
        <taxon>Euthyneura</taxon>
        <taxon>Panpulmonata</taxon>
        <taxon>Eupulmonata</taxon>
        <taxon>Stylommatophora</taxon>
        <taxon>Helicina</taxon>
        <taxon>Helicoidea</taxon>
        <taxon>Geomitridae</taxon>
        <taxon>Candidula</taxon>
    </lineage>
</organism>
<dbReference type="AlphaFoldDB" id="A0A8S3ZLE5"/>
<reference evidence="2" key="1">
    <citation type="submission" date="2021-04" db="EMBL/GenBank/DDBJ databases">
        <authorList>
            <consortium name="Molecular Ecology Group"/>
        </authorList>
    </citation>
    <scope>NUCLEOTIDE SEQUENCE</scope>
</reference>
<dbReference type="EMBL" id="CAJHNH020003112">
    <property type="protein sequence ID" value="CAG5128565.1"/>
    <property type="molecule type" value="Genomic_DNA"/>
</dbReference>
<dbReference type="Proteomes" id="UP000678393">
    <property type="component" value="Unassembled WGS sequence"/>
</dbReference>
<feature type="region of interest" description="Disordered" evidence="1">
    <location>
        <begin position="1"/>
        <end position="64"/>
    </location>
</feature>
<evidence type="ECO:0000256" key="1">
    <source>
        <dbReference type="SAM" id="MobiDB-lite"/>
    </source>
</evidence>
<feature type="non-terminal residue" evidence="2">
    <location>
        <position position="96"/>
    </location>
</feature>
<gene>
    <name evidence="2" type="ORF">CUNI_LOCUS14123</name>
</gene>
<evidence type="ECO:0000313" key="3">
    <source>
        <dbReference type="Proteomes" id="UP000678393"/>
    </source>
</evidence>